<evidence type="ECO:0000313" key="3">
    <source>
        <dbReference type="Proteomes" id="UP000006023"/>
    </source>
</evidence>
<dbReference type="STRING" id="1075090.GOAMR_20_01110"/>
<dbReference type="GO" id="GO:0003676">
    <property type="term" value="F:nucleic acid binding"/>
    <property type="evidence" value="ECO:0007669"/>
    <property type="project" value="InterPro"/>
</dbReference>
<comment type="caution">
    <text evidence="2">The sequence shown here is derived from an EMBL/GenBank/DDBJ whole genome shotgun (WGS) entry which is preliminary data.</text>
</comment>
<accession>G7GLT9</accession>
<sequence>MTVTTPTTKRNSGNSSLVAAKNAAFDEYYTLWTTIENEVNAYRDYDPDVFRDKVVLLPCDDPEWSNFAKFFALNFSRFGLKKLISTSYAPDSNLDLVSYQPTLFEAESPQFDESKTRINGKKFVLTREDTNGDGVINIDDLRWEYLDGDGDFRSAEVSALRDEADVILTNPPFSLGREFIRWVLDAGKKFAIIGPNSFPTTKEIFPLFQSNQLWFGSTGNTSDMVFAVPKGTPIAPADADKAARLGHPADENYDYTRMGNSCWYTNLEDRKAEYLLGTGEQLPRDRCSTADREAQRRRVGVIGFGRHQQCVDGGDGREVGGPQRRDVVEESGDRERSGDTELTAGQDRRQETYRDRVDVEQRQDQQGVVGRRQVGVQSDRAAHVLEVRVRQADTLGSAGRAGGVDQQRVVVGSGLRGRLPRRVAGGVEIIDEQLGPIDVELISFDDDECGVAVIELALRLRDEELGIDRCGDRPEPPRRHHGDEEFDAVRQPDRDDAEGFEEFELLRPVEGEDRYFVIQATILMSGPGSFRSLT</sequence>
<evidence type="ECO:0000256" key="1">
    <source>
        <dbReference type="SAM" id="MobiDB-lite"/>
    </source>
</evidence>
<protein>
    <submittedName>
        <fullName evidence="2">Putative adenine-specific methyltransferase</fullName>
    </submittedName>
</protein>
<dbReference type="Proteomes" id="UP000006023">
    <property type="component" value="Unassembled WGS sequence"/>
</dbReference>
<dbReference type="PROSITE" id="PS00018">
    <property type="entry name" value="EF_HAND_1"/>
    <property type="match status" value="1"/>
</dbReference>
<proteinExistence type="predicted"/>
<gene>
    <name evidence="2" type="ORF">GOAMR_20_01110</name>
</gene>
<dbReference type="AlphaFoldDB" id="G7GLT9"/>
<feature type="compositionally biased region" description="Basic and acidic residues" evidence="1">
    <location>
        <begin position="314"/>
        <end position="339"/>
    </location>
</feature>
<dbReference type="InterPro" id="IPR002052">
    <property type="entry name" value="DNA_methylase_N6_adenine_CS"/>
</dbReference>
<organism evidence="2 3">
    <name type="scientific">Gordonia amarae NBRC 15530</name>
    <dbReference type="NCBI Taxonomy" id="1075090"/>
    <lineage>
        <taxon>Bacteria</taxon>
        <taxon>Bacillati</taxon>
        <taxon>Actinomycetota</taxon>
        <taxon>Actinomycetes</taxon>
        <taxon>Mycobacteriales</taxon>
        <taxon>Gordoniaceae</taxon>
        <taxon>Gordonia</taxon>
    </lineage>
</organism>
<dbReference type="Pfam" id="PF13651">
    <property type="entry name" value="EcoRI_methylase"/>
    <property type="match status" value="1"/>
</dbReference>
<dbReference type="InterPro" id="IPR025247">
    <property type="entry name" value="EcoRI-like_methylase"/>
</dbReference>
<reference evidence="2 3" key="1">
    <citation type="submission" date="2011-11" db="EMBL/GenBank/DDBJ databases">
        <title>Whole genome shotgun sequence of Gordonia amarae NBRC 15530.</title>
        <authorList>
            <person name="Takarada H."/>
            <person name="Hosoyama A."/>
            <person name="Tsuchikane K."/>
            <person name="Katsumata H."/>
            <person name="Yamazaki S."/>
            <person name="Fujita N."/>
        </authorList>
    </citation>
    <scope>NUCLEOTIDE SEQUENCE [LARGE SCALE GENOMIC DNA]</scope>
    <source>
        <strain evidence="2 3">NBRC 15530</strain>
    </source>
</reference>
<dbReference type="InterPro" id="IPR018247">
    <property type="entry name" value="EF_Hand_1_Ca_BS"/>
</dbReference>
<dbReference type="PROSITE" id="PS00092">
    <property type="entry name" value="N6_MTASE"/>
    <property type="match status" value="1"/>
</dbReference>
<evidence type="ECO:0000313" key="2">
    <source>
        <dbReference type="EMBL" id="GAB04564.1"/>
    </source>
</evidence>
<feature type="region of interest" description="Disordered" evidence="1">
    <location>
        <begin position="311"/>
        <end position="354"/>
    </location>
</feature>
<name>G7GLT9_9ACTN</name>
<dbReference type="GO" id="GO:0008168">
    <property type="term" value="F:methyltransferase activity"/>
    <property type="evidence" value="ECO:0007669"/>
    <property type="project" value="UniProtKB-KW"/>
</dbReference>
<keyword evidence="3" id="KW-1185">Reference proteome</keyword>
<keyword evidence="2" id="KW-0808">Transferase</keyword>
<dbReference type="eggNOG" id="ENOG502Z7VI">
    <property type="taxonomic scope" value="Bacteria"/>
</dbReference>
<keyword evidence="2" id="KW-0489">Methyltransferase</keyword>
<dbReference type="EMBL" id="BAED01000020">
    <property type="protein sequence ID" value="GAB04564.1"/>
    <property type="molecule type" value="Genomic_DNA"/>
</dbReference>
<dbReference type="GO" id="GO:0032259">
    <property type="term" value="P:methylation"/>
    <property type="evidence" value="ECO:0007669"/>
    <property type="project" value="UniProtKB-KW"/>
</dbReference>